<keyword evidence="3" id="KW-1185">Reference proteome</keyword>
<evidence type="ECO:0000313" key="3">
    <source>
        <dbReference type="Proteomes" id="UP000053237"/>
    </source>
</evidence>
<accession>A0A024G5W8</accession>
<dbReference type="InParanoid" id="A0A024G5W8"/>
<dbReference type="EMBL" id="CAIX01000027">
    <property type="protein sequence ID" value="CCI41913.1"/>
    <property type="molecule type" value="Genomic_DNA"/>
</dbReference>
<protein>
    <recommendedName>
        <fullName evidence="1">Retrovirus-related Pol polyprotein from transposon TNT 1-94-like beta-barrel domain-containing protein</fullName>
    </recommendedName>
</protein>
<name>A0A024G5W8_9STRA</name>
<comment type="caution">
    <text evidence="2">The sequence shown here is derived from an EMBL/GenBank/DDBJ whole genome shotgun (WGS) entry which is preliminary data.</text>
</comment>
<feature type="domain" description="Retrovirus-related Pol polyprotein from transposon TNT 1-94-like beta-barrel" evidence="1">
    <location>
        <begin position="101"/>
        <end position="183"/>
    </location>
</feature>
<dbReference type="GO" id="GO:0008270">
    <property type="term" value="F:zinc ion binding"/>
    <property type="evidence" value="ECO:0007669"/>
    <property type="project" value="InterPro"/>
</dbReference>
<gene>
    <name evidence="2" type="ORF">BN9_026970</name>
</gene>
<reference evidence="2 3" key="1">
    <citation type="submission" date="2012-05" db="EMBL/GenBank/DDBJ databases">
        <title>Recombination and specialization in a pathogen metapopulation.</title>
        <authorList>
            <person name="Gardiner A."/>
            <person name="Kemen E."/>
            <person name="Schultz-Larsen T."/>
            <person name="MacLean D."/>
            <person name="Van Oosterhout C."/>
            <person name="Jones J.D.G."/>
        </authorList>
    </citation>
    <scope>NUCLEOTIDE SEQUENCE [LARGE SCALE GENOMIC DNA]</scope>
    <source>
        <strain evidence="2 3">Ac Nc2</strain>
    </source>
</reference>
<dbReference type="Proteomes" id="UP000053237">
    <property type="component" value="Unassembled WGS sequence"/>
</dbReference>
<dbReference type="AlphaFoldDB" id="A0A024G5W8"/>
<dbReference type="InterPro" id="IPR036875">
    <property type="entry name" value="Znf_CCHC_sf"/>
</dbReference>
<dbReference type="Pfam" id="PF22936">
    <property type="entry name" value="Pol_BBD"/>
    <property type="match status" value="1"/>
</dbReference>
<proteinExistence type="predicted"/>
<evidence type="ECO:0000259" key="1">
    <source>
        <dbReference type="Pfam" id="PF22936"/>
    </source>
</evidence>
<sequence>MSLYDLSLPTTLHEMVIFHQWRSSTYRRCKCSRSGAVNKRIGREVFSTIQDLRFQDTRRCHICEEMGHLRAKCPKAYQQEKDEADLTLAIPDGLSCDEQIWILESGSSRPLFGDETWVDDLKNAVGTCPQPDGKPLSISKRGYVMLAVMALGEQKIVKLTNVYYAKGLPHNPISYGILDEKGYSSTKHSGRRVLAITDGKNGAFDVDLMKNVLVVKAKIHRNLSRVRDVI</sequence>
<dbReference type="OrthoDB" id="123609at2759"/>
<evidence type="ECO:0000313" key="2">
    <source>
        <dbReference type="EMBL" id="CCI41913.1"/>
    </source>
</evidence>
<dbReference type="SUPFAM" id="SSF57756">
    <property type="entry name" value="Retrovirus zinc finger-like domains"/>
    <property type="match status" value="1"/>
</dbReference>
<dbReference type="GO" id="GO:0003676">
    <property type="term" value="F:nucleic acid binding"/>
    <property type="evidence" value="ECO:0007669"/>
    <property type="project" value="InterPro"/>
</dbReference>
<organism evidence="2 3">
    <name type="scientific">Albugo candida</name>
    <dbReference type="NCBI Taxonomy" id="65357"/>
    <lineage>
        <taxon>Eukaryota</taxon>
        <taxon>Sar</taxon>
        <taxon>Stramenopiles</taxon>
        <taxon>Oomycota</taxon>
        <taxon>Peronosporomycetes</taxon>
        <taxon>Albuginales</taxon>
        <taxon>Albuginaceae</taxon>
        <taxon>Albugo</taxon>
    </lineage>
</organism>
<dbReference type="InterPro" id="IPR054722">
    <property type="entry name" value="PolX-like_BBD"/>
</dbReference>